<feature type="transmembrane region" description="Helical" evidence="6">
    <location>
        <begin position="12"/>
        <end position="34"/>
    </location>
</feature>
<evidence type="ECO:0000313" key="9">
    <source>
        <dbReference type="Proteomes" id="UP000195766"/>
    </source>
</evidence>
<dbReference type="OrthoDB" id="6053803at2"/>
<evidence type="ECO:0000256" key="6">
    <source>
        <dbReference type="SAM" id="Phobius"/>
    </source>
</evidence>
<accession>A0A1R4G573</accession>
<keyword evidence="3 6" id="KW-0812">Transmembrane</keyword>
<evidence type="ECO:0000256" key="4">
    <source>
        <dbReference type="ARBA" id="ARBA00022989"/>
    </source>
</evidence>
<dbReference type="InterPro" id="IPR032694">
    <property type="entry name" value="CopC/D"/>
</dbReference>
<gene>
    <name evidence="8" type="ORF">FM111_09510</name>
</gene>
<feature type="domain" description="Copper resistance protein D" evidence="7">
    <location>
        <begin position="190"/>
        <end position="292"/>
    </location>
</feature>
<feature type="transmembrane region" description="Helical" evidence="6">
    <location>
        <begin position="116"/>
        <end position="134"/>
    </location>
</feature>
<dbReference type="PANTHER" id="PTHR34820:SF4">
    <property type="entry name" value="INNER MEMBRANE PROTEIN YEBZ"/>
    <property type="match status" value="1"/>
</dbReference>
<dbReference type="Proteomes" id="UP000195766">
    <property type="component" value="Unassembled WGS sequence"/>
</dbReference>
<dbReference type="EMBL" id="FUIE01000049">
    <property type="protein sequence ID" value="SJM63324.1"/>
    <property type="molecule type" value="Genomic_DNA"/>
</dbReference>
<name>A0A1R4G573_BREDI</name>
<evidence type="ECO:0000256" key="1">
    <source>
        <dbReference type="ARBA" id="ARBA00004651"/>
    </source>
</evidence>
<evidence type="ECO:0000256" key="5">
    <source>
        <dbReference type="ARBA" id="ARBA00023136"/>
    </source>
</evidence>
<reference evidence="8 9" key="1">
    <citation type="submission" date="2017-02" db="EMBL/GenBank/DDBJ databases">
        <authorList>
            <person name="Peterson S.W."/>
        </authorList>
    </citation>
    <scope>NUCLEOTIDE SEQUENCE [LARGE SCALE GENOMIC DNA]</scope>
    <source>
        <strain evidence="8 9">3F5N</strain>
    </source>
</reference>
<dbReference type="NCBIfam" id="NF033808">
    <property type="entry name" value="copper_CopD"/>
    <property type="match status" value="1"/>
</dbReference>
<evidence type="ECO:0000313" key="8">
    <source>
        <dbReference type="EMBL" id="SJM63324.1"/>
    </source>
</evidence>
<feature type="transmembrane region" description="Helical" evidence="6">
    <location>
        <begin position="46"/>
        <end position="69"/>
    </location>
</feature>
<evidence type="ECO:0000256" key="3">
    <source>
        <dbReference type="ARBA" id="ARBA00022692"/>
    </source>
</evidence>
<keyword evidence="4 6" id="KW-1133">Transmembrane helix</keyword>
<dbReference type="InterPro" id="IPR008457">
    <property type="entry name" value="Cu-R_CopD_dom"/>
</dbReference>
<feature type="transmembrane region" description="Helical" evidence="6">
    <location>
        <begin position="154"/>
        <end position="175"/>
    </location>
</feature>
<dbReference type="InterPro" id="IPR047689">
    <property type="entry name" value="CopD"/>
</dbReference>
<feature type="transmembrane region" description="Helical" evidence="6">
    <location>
        <begin position="275"/>
        <end position="294"/>
    </location>
</feature>
<feature type="transmembrane region" description="Helical" evidence="6">
    <location>
        <begin position="231"/>
        <end position="254"/>
    </location>
</feature>
<keyword evidence="2" id="KW-1003">Cell membrane</keyword>
<dbReference type="GO" id="GO:0005886">
    <property type="term" value="C:plasma membrane"/>
    <property type="evidence" value="ECO:0007669"/>
    <property type="project" value="UniProtKB-SubCell"/>
</dbReference>
<protein>
    <submittedName>
        <fullName evidence="8">Copper resistance protein D</fullName>
    </submittedName>
</protein>
<evidence type="ECO:0000256" key="2">
    <source>
        <dbReference type="ARBA" id="ARBA00022475"/>
    </source>
</evidence>
<dbReference type="Pfam" id="PF05425">
    <property type="entry name" value="CopD"/>
    <property type="match status" value="1"/>
</dbReference>
<dbReference type="GO" id="GO:0006825">
    <property type="term" value="P:copper ion transport"/>
    <property type="evidence" value="ECO:0007669"/>
    <property type="project" value="InterPro"/>
</dbReference>
<feature type="transmembrane region" description="Helical" evidence="6">
    <location>
        <begin position="195"/>
        <end position="219"/>
    </location>
</feature>
<keyword evidence="5 6" id="KW-0472">Membrane</keyword>
<comment type="subcellular location">
    <subcellularLocation>
        <location evidence="1">Cell membrane</location>
        <topology evidence="1">Multi-pass membrane protein</topology>
    </subcellularLocation>
</comment>
<dbReference type="PANTHER" id="PTHR34820">
    <property type="entry name" value="INNER MEMBRANE PROTEIN YEBZ"/>
    <property type="match status" value="1"/>
</dbReference>
<proteinExistence type="predicted"/>
<evidence type="ECO:0000259" key="7">
    <source>
        <dbReference type="Pfam" id="PF05425"/>
    </source>
</evidence>
<sequence>MVEVWIIVLRGVQYAAGAVLLGMPAFMLYSARAVEPLGLSWPRPATAWAAAVLILAAPVALVAQTAVMAGSLSEAFKPEALAFMVTGMGLGKALVVRTLAAALALGAALLLRPERLMWSLLTLLGVAVSASFSWTGHGAATQGPGHMLHLASDIVHAVAASVWVGALAAFAVLIVRRPSGDPAWDAGMARSLTGFAGVGTAAVGALIVTGLINSAYLVGLSKALSLGDSPYGVLLTIKLALFGLMVCLAATNRFRLAPLMAHDAGQAMLHLKKSLVVEFALALTILAIVAVMGVQPPPASL</sequence>
<dbReference type="AlphaFoldDB" id="A0A1R4G573"/>
<dbReference type="RefSeq" id="WP_087140737.1">
    <property type="nucleotide sequence ID" value="NZ_FUIE01000049.1"/>
</dbReference>
<organism evidence="8 9">
    <name type="scientific">Brevundimonas diminuta 3F5N</name>
    <dbReference type="NCBI Taxonomy" id="1255603"/>
    <lineage>
        <taxon>Bacteria</taxon>
        <taxon>Pseudomonadati</taxon>
        <taxon>Pseudomonadota</taxon>
        <taxon>Alphaproteobacteria</taxon>
        <taxon>Caulobacterales</taxon>
        <taxon>Caulobacteraceae</taxon>
        <taxon>Brevundimonas</taxon>
    </lineage>
</organism>
<feature type="transmembrane region" description="Helical" evidence="6">
    <location>
        <begin position="81"/>
        <end position="109"/>
    </location>
</feature>